<gene>
    <name evidence="5" type="ORF">Q664_24805</name>
</gene>
<feature type="domain" description="AB hydrolase-1" evidence="4">
    <location>
        <begin position="33"/>
        <end position="250"/>
    </location>
</feature>
<dbReference type="SUPFAM" id="SSF53474">
    <property type="entry name" value="alpha/beta-Hydrolases"/>
    <property type="match status" value="1"/>
</dbReference>
<dbReference type="InterPro" id="IPR029058">
    <property type="entry name" value="AB_hydrolase_fold"/>
</dbReference>
<feature type="compositionally biased region" description="Basic and acidic residues" evidence="3">
    <location>
        <begin position="256"/>
        <end position="269"/>
    </location>
</feature>
<name>A0A084SRI4_9BACT</name>
<proteinExistence type="inferred from homology"/>
<dbReference type="Proteomes" id="UP000028547">
    <property type="component" value="Unassembled WGS sequence"/>
</dbReference>
<evidence type="ECO:0000259" key="4">
    <source>
        <dbReference type="Pfam" id="PF12697"/>
    </source>
</evidence>
<feature type="region of interest" description="Disordered" evidence="3">
    <location>
        <begin position="254"/>
        <end position="284"/>
    </location>
</feature>
<dbReference type="GO" id="GO:0052689">
    <property type="term" value="F:carboxylic ester hydrolase activity"/>
    <property type="evidence" value="ECO:0007669"/>
    <property type="project" value="UniProtKB-ARBA"/>
</dbReference>
<evidence type="ECO:0000256" key="2">
    <source>
        <dbReference type="ARBA" id="ARBA00038115"/>
    </source>
</evidence>
<reference evidence="5 6" key="1">
    <citation type="submission" date="2014-07" db="EMBL/GenBank/DDBJ databases">
        <title>Draft Genome Sequence of Gephyronic Acid Producer, Cystobacter violaceus Strain Cb vi76.</title>
        <authorList>
            <person name="Stevens D.C."/>
            <person name="Young J."/>
            <person name="Carmichael R."/>
            <person name="Tan J."/>
            <person name="Taylor R.E."/>
        </authorList>
    </citation>
    <scope>NUCLEOTIDE SEQUENCE [LARGE SCALE GENOMIC DNA]</scope>
    <source>
        <strain evidence="5 6">Cb vi76</strain>
    </source>
</reference>
<comment type="similarity">
    <text evidence="2">Belongs to the AB hydrolase superfamily. FUS2 hydrolase family.</text>
</comment>
<dbReference type="Gene3D" id="3.40.50.1820">
    <property type="entry name" value="alpha/beta hydrolase"/>
    <property type="match status" value="1"/>
</dbReference>
<dbReference type="Pfam" id="PF12697">
    <property type="entry name" value="Abhydrolase_6"/>
    <property type="match status" value="1"/>
</dbReference>
<dbReference type="InterPro" id="IPR000073">
    <property type="entry name" value="AB_hydrolase_1"/>
</dbReference>
<dbReference type="InterPro" id="IPR050261">
    <property type="entry name" value="FrsA_esterase"/>
</dbReference>
<evidence type="ECO:0000256" key="3">
    <source>
        <dbReference type="SAM" id="MobiDB-lite"/>
    </source>
</evidence>
<protein>
    <recommendedName>
        <fullName evidence="4">AB hydrolase-1 domain-containing protein</fullName>
    </recommendedName>
</protein>
<keyword evidence="1" id="KW-0378">Hydrolase</keyword>
<dbReference type="PANTHER" id="PTHR22946:SF9">
    <property type="entry name" value="POLYKETIDE TRANSFERASE AF380"/>
    <property type="match status" value="1"/>
</dbReference>
<evidence type="ECO:0000256" key="1">
    <source>
        <dbReference type="ARBA" id="ARBA00022801"/>
    </source>
</evidence>
<dbReference type="RefSeq" id="WP_043400172.1">
    <property type="nucleotide sequence ID" value="NZ_JPMI01000165.1"/>
</dbReference>
<dbReference type="AlphaFoldDB" id="A0A084SRI4"/>
<evidence type="ECO:0000313" key="6">
    <source>
        <dbReference type="Proteomes" id="UP000028547"/>
    </source>
</evidence>
<dbReference type="PANTHER" id="PTHR22946">
    <property type="entry name" value="DIENELACTONE HYDROLASE DOMAIN-CONTAINING PROTEIN-RELATED"/>
    <property type="match status" value="1"/>
</dbReference>
<organism evidence="5 6">
    <name type="scientific">Archangium violaceum Cb vi76</name>
    <dbReference type="NCBI Taxonomy" id="1406225"/>
    <lineage>
        <taxon>Bacteria</taxon>
        <taxon>Pseudomonadati</taxon>
        <taxon>Myxococcota</taxon>
        <taxon>Myxococcia</taxon>
        <taxon>Myxococcales</taxon>
        <taxon>Cystobacterineae</taxon>
        <taxon>Archangiaceae</taxon>
        <taxon>Archangium</taxon>
    </lineage>
</organism>
<dbReference type="EMBL" id="JPMI01000165">
    <property type="protein sequence ID" value="KFA91069.1"/>
    <property type="molecule type" value="Genomic_DNA"/>
</dbReference>
<comment type="caution">
    <text evidence="5">The sequence shown here is derived from an EMBL/GenBank/DDBJ whole genome shotgun (WGS) entry which is preliminary data.</text>
</comment>
<sequence>MIESRVITTNHEGQRLVGLMACPEHLEGPLPTVLLVHGFFGTKEERGLFDTITRTLTGGGLAVIRFDFTGCGESEGRYVDTSPTKMVAELDAMLSFTRARPEVDTGRLGLLGHCMGVNTILALAPEHIRCAVLMATPARPLEYLPAFMGEGYNPRGVSSRHTSLGTRCDIGPHFFTDTAGHGMVERMRRWHVPALFIHNEDDATVPSDDSRLLHEVALPPKELLLLPGTSHTPRHPSLYEALLNWYGQFLIGPDSGRADTTRPDSRTEDPSTSPLESPRRVHGV</sequence>
<evidence type="ECO:0000313" key="5">
    <source>
        <dbReference type="EMBL" id="KFA91069.1"/>
    </source>
</evidence>
<accession>A0A084SRI4</accession>